<organism evidence="1 2">
    <name type="scientific">Reticulomyxa filosa</name>
    <dbReference type="NCBI Taxonomy" id="46433"/>
    <lineage>
        <taxon>Eukaryota</taxon>
        <taxon>Sar</taxon>
        <taxon>Rhizaria</taxon>
        <taxon>Retaria</taxon>
        <taxon>Foraminifera</taxon>
        <taxon>Monothalamids</taxon>
        <taxon>Reticulomyxidae</taxon>
        <taxon>Reticulomyxa</taxon>
    </lineage>
</organism>
<name>X6MTY7_RETFI</name>
<dbReference type="PANTHER" id="PTHR15922:SF2">
    <property type="entry name" value="NBAS SUBUNIT OF NRZ TETHERING COMPLEX"/>
    <property type="match status" value="1"/>
</dbReference>
<dbReference type="PANTHER" id="PTHR15922">
    <property type="entry name" value="NEUROBLASTOMA-AMPLIFIED SEQUENCE"/>
    <property type="match status" value="1"/>
</dbReference>
<evidence type="ECO:0000313" key="1">
    <source>
        <dbReference type="EMBL" id="ETO16877.1"/>
    </source>
</evidence>
<protein>
    <submittedName>
        <fullName evidence="1">Uncharacterized protein</fullName>
    </submittedName>
</protein>
<dbReference type="GO" id="GO:0006890">
    <property type="term" value="P:retrograde vesicle-mediated transport, Golgi to endoplasmic reticulum"/>
    <property type="evidence" value="ECO:0007669"/>
    <property type="project" value="TreeGrafter"/>
</dbReference>
<reference evidence="1 2" key="1">
    <citation type="journal article" date="2013" name="Curr. Biol.">
        <title>The Genome of the Foraminiferan Reticulomyxa filosa.</title>
        <authorList>
            <person name="Glockner G."/>
            <person name="Hulsmann N."/>
            <person name="Schleicher M."/>
            <person name="Noegel A.A."/>
            <person name="Eichinger L."/>
            <person name="Gallinger C."/>
            <person name="Pawlowski J."/>
            <person name="Sierra R."/>
            <person name="Euteneuer U."/>
            <person name="Pillet L."/>
            <person name="Moustafa A."/>
            <person name="Platzer M."/>
            <person name="Groth M."/>
            <person name="Szafranski K."/>
            <person name="Schliwa M."/>
        </authorList>
    </citation>
    <scope>NUCLEOTIDE SEQUENCE [LARGE SCALE GENOMIC DNA]</scope>
</reference>
<accession>X6MTY7</accession>
<dbReference type="EMBL" id="ASPP01017720">
    <property type="protein sequence ID" value="ETO16877.1"/>
    <property type="molecule type" value="Genomic_DNA"/>
</dbReference>
<keyword evidence="2" id="KW-1185">Reference proteome</keyword>
<dbReference type="AlphaFoldDB" id="X6MTY7"/>
<gene>
    <name evidence="1" type="ORF">RFI_20460</name>
</gene>
<dbReference type="Proteomes" id="UP000023152">
    <property type="component" value="Unassembled WGS sequence"/>
</dbReference>
<dbReference type="GO" id="GO:0070939">
    <property type="term" value="C:Dsl1/NZR complex"/>
    <property type="evidence" value="ECO:0007669"/>
    <property type="project" value="TreeGrafter"/>
</dbReference>
<comment type="caution">
    <text evidence="1">The sequence shown here is derived from an EMBL/GenBank/DDBJ whole genome shotgun (WGS) entry which is preliminary data.</text>
</comment>
<sequence length="357" mass="41831">MNGVFRLVLDLLSSISDPHQQQQQQHNRRLVVAYLERLKTLRTIMDAVPQFDVQCILDDSSTAVASKYTTKSQSQSQSQSHEQKSNVELFADNFKLIKCCDMRDLCCRLAEYNRIDELKLCWKYHISEVKDIASRLKIVATIPEVVRPDSYIEILPQCTNDEASIWPYLSHWYNYEKDNEEKEEEEKKKETDKTKTSEDWSTNIEKWYVSRICEIEKRCGNIENSLLLCQFAQERGCRGADINQLRQDLNWCNKVCYEWGMNDNTLTLQKLKDMKATDQVWFVLRHCADQLHTNKSSSKFDDQKCQSDDEWIDGLIEKCQFCQDNYKNSVREPKSEEDFVLPKILLGLLPLLVQPIA</sequence>
<dbReference type="GO" id="GO:0000149">
    <property type="term" value="F:SNARE binding"/>
    <property type="evidence" value="ECO:0007669"/>
    <property type="project" value="TreeGrafter"/>
</dbReference>
<evidence type="ECO:0000313" key="2">
    <source>
        <dbReference type="Proteomes" id="UP000023152"/>
    </source>
</evidence>
<proteinExistence type="predicted"/>